<protein>
    <recommendedName>
        <fullName evidence="3">30S ribosomal protein S6e</fullName>
    </recommendedName>
</protein>
<proteinExistence type="predicted"/>
<feature type="compositionally biased region" description="Acidic residues" evidence="1">
    <location>
        <begin position="1"/>
        <end position="10"/>
    </location>
</feature>
<gene>
    <name evidence="2" type="ORF">ENU31_03750</name>
</gene>
<dbReference type="AlphaFoldDB" id="A0A7C4D0W4"/>
<comment type="caution">
    <text evidence="2">The sequence shown here is derived from an EMBL/GenBank/DDBJ whole genome shotgun (WGS) entry which is preliminary data.</text>
</comment>
<evidence type="ECO:0008006" key="3">
    <source>
        <dbReference type="Google" id="ProtNLM"/>
    </source>
</evidence>
<evidence type="ECO:0000256" key="1">
    <source>
        <dbReference type="SAM" id="MobiDB-lite"/>
    </source>
</evidence>
<dbReference type="EMBL" id="DTCA01000114">
    <property type="protein sequence ID" value="HGM07506.1"/>
    <property type="molecule type" value="Genomic_DNA"/>
</dbReference>
<reference evidence="2" key="1">
    <citation type="journal article" date="2020" name="mSystems">
        <title>Genome- and Community-Level Interaction Insights into Carbon Utilization and Element Cycling Functions of Hydrothermarchaeota in Hydrothermal Sediment.</title>
        <authorList>
            <person name="Zhou Z."/>
            <person name="Liu Y."/>
            <person name="Xu W."/>
            <person name="Pan J."/>
            <person name="Luo Z.H."/>
            <person name="Li M."/>
        </authorList>
    </citation>
    <scope>NUCLEOTIDE SEQUENCE [LARGE SCALE GENOMIC DNA]</scope>
    <source>
        <strain evidence="2">SpSt-658</strain>
    </source>
</reference>
<organism evidence="2">
    <name type="scientific">Ignisphaera aggregans</name>
    <dbReference type="NCBI Taxonomy" id="334771"/>
    <lineage>
        <taxon>Archaea</taxon>
        <taxon>Thermoproteota</taxon>
        <taxon>Thermoprotei</taxon>
        <taxon>Desulfurococcales</taxon>
        <taxon>Desulfurococcaceae</taxon>
        <taxon>Ignisphaera</taxon>
    </lineage>
</organism>
<sequence length="130" mass="14625">MDTDKEDVENVETKSYEDEEKQEKTDIKKLLAVVPPPGAIFSKHKKVVKEKRIRLIYDSSIGKDEAKISSGLAKELGVKDFIEISVAGRRRFRFKAIIVDDVSGDVVYVNPELMKMHGIADKSICTIRSA</sequence>
<feature type="compositionally biased region" description="Basic and acidic residues" evidence="1">
    <location>
        <begin position="11"/>
        <end position="23"/>
    </location>
</feature>
<accession>A0A7C4D0W4</accession>
<evidence type="ECO:0000313" key="2">
    <source>
        <dbReference type="EMBL" id="HGM07506.1"/>
    </source>
</evidence>
<feature type="region of interest" description="Disordered" evidence="1">
    <location>
        <begin position="1"/>
        <end position="23"/>
    </location>
</feature>
<name>A0A7C4D0W4_9CREN</name>